<proteinExistence type="predicted"/>
<keyword evidence="1" id="KW-0812">Transmembrane</keyword>
<keyword evidence="1" id="KW-0472">Membrane</keyword>
<evidence type="ECO:0000313" key="2">
    <source>
        <dbReference type="EMBL" id="MCF2871071.1"/>
    </source>
</evidence>
<dbReference type="EMBL" id="JAKGAQ010000002">
    <property type="protein sequence ID" value="MCF2871071.1"/>
    <property type="molecule type" value="Genomic_DNA"/>
</dbReference>
<organism evidence="2 3">
    <name type="scientific">Octadecabacter dasysiphoniae</name>
    <dbReference type="NCBI Taxonomy" id="2909341"/>
    <lineage>
        <taxon>Bacteria</taxon>
        <taxon>Pseudomonadati</taxon>
        <taxon>Pseudomonadota</taxon>
        <taxon>Alphaproteobacteria</taxon>
        <taxon>Rhodobacterales</taxon>
        <taxon>Roseobacteraceae</taxon>
        <taxon>Octadecabacter</taxon>
    </lineage>
</organism>
<feature type="transmembrane region" description="Helical" evidence="1">
    <location>
        <begin position="51"/>
        <end position="72"/>
    </location>
</feature>
<evidence type="ECO:0000256" key="1">
    <source>
        <dbReference type="SAM" id="Phobius"/>
    </source>
</evidence>
<accession>A0ABS9CUX6</accession>
<protein>
    <submittedName>
        <fullName evidence="2">Uncharacterized protein</fullName>
    </submittedName>
</protein>
<name>A0ABS9CUX6_9RHOB</name>
<reference evidence="2 3" key="1">
    <citation type="submission" date="2022-01" db="EMBL/GenBank/DDBJ databases">
        <title>Octadecabacter sp. nov., isolated from a marine alga.</title>
        <authorList>
            <person name="Jin M.S."/>
            <person name="Kim H.M."/>
            <person name="Han D.M."/>
            <person name="Jung J.J."/>
            <person name="Jeon C.O."/>
        </authorList>
    </citation>
    <scope>NUCLEOTIDE SEQUENCE [LARGE SCALE GENOMIC DNA]</scope>
    <source>
        <strain evidence="2 3">G9-8</strain>
    </source>
</reference>
<keyword evidence="3" id="KW-1185">Reference proteome</keyword>
<feature type="transmembrane region" description="Helical" evidence="1">
    <location>
        <begin position="20"/>
        <end position="44"/>
    </location>
</feature>
<dbReference type="RefSeq" id="WP_235225192.1">
    <property type="nucleotide sequence ID" value="NZ_JAKGAQ010000002.1"/>
</dbReference>
<comment type="caution">
    <text evidence="2">The sequence shown here is derived from an EMBL/GenBank/DDBJ whole genome shotgun (WGS) entry which is preliminary data.</text>
</comment>
<dbReference type="Proteomes" id="UP001200557">
    <property type="component" value="Unassembled WGS sequence"/>
</dbReference>
<feature type="transmembrane region" description="Helical" evidence="1">
    <location>
        <begin position="130"/>
        <end position="155"/>
    </location>
</feature>
<gene>
    <name evidence="2" type="ORF">L0664_08330</name>
</gene>
<keyword evidence="1" id="KW-1133">Transmembrane helix</keyword>
<sequence length="442" mass="48441">MRGLVRRTPLGFDPAMVKHLAFWIGFFAAALLIIPVAVGIWGAADEFARNVAVFLFGAISVLIVVLVIVLFFRDRLLRRVLGTAETSLDDVLSSLVKGVSAAAHGDRATAETEAQAFAKSATGWYVWSGFYRWVIASALGLLLAFGAFTGTVLLFEQNRKLTEQTVLMGQQGELMKAQTERMQEQSTQFEMQNEIMTISLVSELRGQLESSVNQISERTIQDDNTDETARSVWHIRDGEGCGASLSDDVQLKRPPSRSVIAAITNLGSSKQISAQVVQALKFLLLDDDDAVAYGALIILDRLKVLSNEDLRGRSFRNMHLDNEVLLGAYAIELVASKIGSFECEDCNLTISDSLVDYARAETLSIRTSLLSGDMSEIEPEPILSILLDGGENQEDNAAEIFFGALGDSEGSLPITLTSTNPWNVCRDLLALAEENIFLQFFE</sequence>
<evidence type="ECO:0000313" key="3">
    <source>
        <dbReference type="Proteomes" id="UP001200557"/>
    </source>
</evidence>